<evidence type="ECO:0000313" key="2">
    <source>
        <dbReference type="EMBL" id="EOB11982.1"/>
    </source>
</evidence>
<proteinExistence type="predicted"/>
<organism evidence="2 3">
    <name type="scientific">Nosema bombycis (strain CQ1 / CVCC 102059)</name>
    <name type="common">Microsporidian parasite</name>
    <name type="synonym">Pebrine of silkworm</name>
    <dbReference type="NCBI Taxonomy" id="578461"/>
    <lineage>
        <taxon>Eukaryota</taxon>
        <taxon>Fungi</taxon>
        <taxon>Fungi incertae sedis</taxon>
        <taxon>Microsporidia</taxon>
        <taxon>Nosematidae</taxon>
        <taxon>Nosema</taxon>
    </lineage>
</organism>
<feature type="transmembrane region" description="Helical" evidence="1">
    <location>
        <begin position="109"/>
        <end position="132"/>
    </location>
</feature>
<evidence type="ECO:0000256" key="1">
    <source>
        <dbReference type="SAM" id="Phobius"/>
    </source>
</evidence>
<dbReference type="EMBL" id="KB909513">
    <property type="protein sequence ID" value="EOB11982.1"/>
    <property type="molecule type" value="Genomic_DNA"/>
</dbReference>
<keyword evidence="3" id="KW-1185">Reference proteome</keyword>
<name>R0KP75_NOSB1</name>
<reference evidence="2 3" key="1">
    <citation type="journal article" date="2013" name="BMC Genomics">
        <title>Comparative genomics of parasitic silkworm microsporidia reveal an association between genome expansion and host adaptation.</title>
        <authorList>
            <person name="Pan G."/>
            <person name="Xu J."/>
            <person name="Li T."/>
            <person name="Xia Q."/>
            <person name="Liu S.L."/>
            <person name="Zhang G."/>
            <person name="Li S."/>
            <person name="Li C."/>
            <person name="Liu H."/>
            <person name="Yang L."/>
            <person name="Liu T."/>
            <person name="Zhang X."/>
            <person name="Wu Z."/>
            <person name="Fan W."/>
            <person name="Dang X."/>
            <person name="Xiang H."/>
            <person name="Tao M."/>
            <person name="Li Y."/>
            <person name="Hu J."/>
            <person name="Li Z."/>
            <person name="Lin L."/>
            <person name="Luo J."/>
            <person name="Geng L."/>
            <person name="Wang L."/>
            <person name="Long M."/>
            <person name="Wan Y."/>
            <person name="He N."/>
            <person name="Zhang Z."/>
            <person name="Lu C."/>
            <person name="Keeling P.J."/>
            <person name="Wang J."/>
            <person name="Xiang Z."/>
            <person name="Zhou Z."/>
        </authorList>
    </citation>
    <scope>NUCLEOTIDE SEQUENCE [LARGE SCALE GENOMIC DNA]</scope>
    <source>
        <strain evidence="3">CQ1 / CVCC 102059</strain>
    </source>
</reference>
<gene>
    <name evidence="2" type="ORF">NBO_606g0002</name>
</gene>
<feature type="transmembrane region" description="Helical" evidence="1">
    <location>
        <begin position="138"/>
        <end position="158"/>
    </location>
</feature>
<dbReference type="Proteomes" id="UP000016927">
    <property type="component" value="Unassembled WGS sequence"/>
</dbReference>
<keyword evidence="1" id="KW-0812">Transmembrane</keyword>
<keyword evidence="1" id="KW-0472">Membrane</keyword>
<dbReference type="HOGENOM" id="CLU_1586971_0_0_1"/>
<evidence type="ECO:0000313" key="3">
    <source>
        <dbReference type="Proteomes" id="UP000016927"/>
    </source>
</evidence>
<sequence length="168" mass="20035">MEVLRVLGAFLFTCSSRNPLEFQNIVSRVNNCPLSNYVFESPPKYEEITDKNPPLYEKAIQSKKQLTTDLFVVTTDQPICDNNESNVIVNINNENEVPKKSIWRKFKKLTLYFFIFITLFNIFVIFMMIIYHYFWPEFILPIFLCCVFLEFIGFYWYIGKKYDTPINL</sequence>
<keyword evidence="1" id="KW-1133">Transmembrane helix</keyword>
<protein>
    <submittedName>
        <fullName evidence="2">Uncharacterized protein</fullName>
    </submittedName>
</protein>
<accession>R0KP75</accession>
<dbReference type="VEuPathDB" id="MicrosporidiaDB:NBO_606g0002"/>
<dbReference type="AlphaFoldDB" id="R0KP75"/>